<protein>
    <submittedName>
        <fullName evidence="10">12-oxophytodienoate reductase</fullName>
    </submittedName>
</protein>
<reference evidence="11" key="1">
    <citation type="journal article" date="2019" name="Int. J. Syst. Evol. Microbiol.">
        <title>The Global Catalogue of Microorganisms (GCM) 10K type strain sequencing project: providing services to taxonomists for standard genome sequencing and annotation.</title>
        <authorList>
            <consortium name="The Broad Institute Genomics Platform"/>
            <consortium name="The Broad Institute Genome Sequencing Center for Infectious Disease"/>
            <person name="Wu L."/>
            <person name="Ma J."/>
        </authorList>
    </citation>
    <scope>NUCLEOTIDE SEQUENCE [LARGE SCALE GENOMIC DNA]</scope>
    <source>
        <strain evidence="11">KCTC 42984</strain>
    </source>
</reference>
<evidence type="ECO:0000259" key="9">
    <source>
        <dbReference type="Pfam" id="PF00724"/>
    </source>
</evidence>
<evidence type="ECO:0000256" key="5">
    <source>
        <dbReference type="ARBA" id="ARBA00022723"/>
    </source>
</evidence>
<comment type="cofactor">
    <cofactor evidence="1">
        <name>FMN</name>
        <dbReference type="ChEBI" id="CHEBI:58210"/>
    </cofactor>
</comment>
<evidence type="ECO:0000256" key="7">
    <source>
        <dbReference type="ARBA" id="ARBA00023004"/>
    </source>
</evidence>
<evidence type="ECO:0000256" key="3">
    <source>
        <dbReference type="ARBA" id="ARBA00022630"/>
    </source>
</evidence>
<dbReference type="InterPro" id="IPR001155">
    <property type="entry name" value="OxRdtase_FMN_N"/>
</dbReference>
<keyword evidence="6" id="KW-0560">Oxidoreductase</keyword>
<proteinExistence type="predicted"/>
<sequence>MQTTDTPALGTANPLAPLFTPLSIGSLTLPNRIVMSPMTRGCATDGVIPAEAVDYYRRRAEGGTGLIITEGIAVNLDGTLDQTIPRLDCEASRMAWRAVTDAVHQAGAKIIAQLWHTGLMRGMQSGEAGDEGRRLGPSAVYPIIDGQGETVSVFAEGEAMSRADIARTIADCATFARRAEEAGFDGVEIHGAHGYLFDEFFWDKTNRRDDEYNGDIAARTRFTTETIAAIRAATSPGFVIGLRFSQWKNPAEHYPIKLVRDPAELAAFLKPLVAAGIDFFDCSTRRYWEPAFAGSDKSLAQWTQELSGKPAMAVGSITVSLPLNTRDIGETAAVADNLAPLAALVDAGRIDLVGVGRAVIANPDWANVVRASGIAGLRPYEQSQLLELY</sequence>
<dbReference type="PANTHER" id="PTHR42917:SF2">
    <property type="entry name" value="2,4-DIENOYL-COA REDUCTASE [(2E)-ENOYL-COA-PRODUCING]"/>
    <property type="match status" value="1"/>
</dbReference>
<comment type="caution">
    <text evidence="10">The sequence shown here is derived from an EMBL/GenBank/DDBJ whole genome shotgun (WGS) entry which is preliminary data.</text>
</comment>
<organism evidence="10 11">
    <name type="scientific">Novosphingobium bradum</name>
    <dbReference type="NCBI Taxonomy" id="1737444"/>
    <lineage>
        <taxon>Bacteria</taxon>
        <taxon>Pseudomonadati</taxon>
        <taxon>Pseudomonadota</taxon>
        <taxon>Alphaproteobacteria</taxon>
        <taxon>Sphingomonadales</taxon>
        <taxon>Sphingomonadaceae</taxon>
        <taxon>Novosphingobium</taxon>
    </lineage>
</organism>
<dbReference type="Gene3D" id="3.20.20.70">
    <property type="entry name" value="Aldolase class I"/>
    <property type="match status" value="1"/>
</dbReference>
<keyword evidence="4" id="KW-0288">FMN</keyword>
<dbReference type="SUPFAM" id="SSF51395">
    <property type="entry name" value="FMN-linked oxidoreductases"/>
    <property type="match status" value="1"/>
</dbReference>
<name>A0ABV7ILY0_9SPHN</name>
<keyword evidence="11" id="KW-1185">Reference proteome</keyword>
<evidence type="ECO:0000313" key="11">
    <source>
        <dbReference type="Proteomes" id="UP001595604"/>
    </source>
</evidence>
<evidence type="ECO:0000313" key="10">
    <source>
        <dbReference type="EMBL" id="MFC3173685.1"/>
    </source>
</evidence>
<evidence type="ECO:0000256" key="4">
    <source>
        <dbReference type="ARBA" id="ARBA00022643"/>
    </source>
</evidence>
<dbReference type="InterPro" id="IPR051793">
    <property type="entry name" value="NADH:flavin_oxidoreductase"/>
</dbReference>
<keyword evidence="8" id="KW-0411">Iron-sulfur</keyword>
<dbReference type="Pfam" id="PF00724">
    <property type="entry name" value="Oxidored_FMN"/>
    <property type="match status" value="1"/>
</dbReference>
<keyword evidence="5" id="KW-0479">Metal-binding</keyword>
<accession>A0ABV7ILY0</accession>
<dbReference type="RefSeq" id="WP_379509070.1">
    <property type="nucleotide sequence ID" value="NZ_JBHRTQ010000005.1"/>
</dbReference>
<evidence type="ECO:0000256" key="1">
    <source>
        <dbReference type="ARBA" id="ARBA00001917"/>
    </source>
</evidence>
<feature type="domain" description="NADH:flavin oxidoreductase/NADH oxidase N-terminal" evidence="9">
    <location>
        <begin position="18"/>
        <end position="369"/>
    </location>
</feature>
<keyword evidence="3" id="KW-0285">Flavoprotein</keyword>
<keyword evidence="7" id="KW-0408">Iron</keyword>
<evidence type="ECO:0000256" key="6">
    <source>
        <dbReference type="ARBA" id="ARBA00023002"/>
    </source>
</evidence>
<comment type="cofactor">
    <cofactor evidence="2">
        <name>[4Fe-4S] cluster</name>
        <dbReference type="ChEBI" id="CHEBI:49883"/>
    </cofactor>
</comment>
<evidence type="ECO:0000256" key="2">
    <source>
        <dbReference type="ARBA" id="ARBA00001966"/>
    </source>
</evidence>
<dbReference type="InterPro" id="IPR013785">
    <property type="entry name" value="Aldolase_TIM"/>
</dbReference>
<dbReference type="Proteomes" id="UP001595604">
    <property type="component" value="Unassembled WGS sequence"/>
</dbReference>
<dbReference type="EMBL" id="JBHRTQ010000005">
    <property type="protein sequence ID" value="MFC3173685.1"/>
    <property type="molecule type" value="Genomic_DNA"/>
</dbReference>
<dbReference type="PANTHER" id="PTHR42917">
    <property type="entry name" value="2,4-DIENOYL-COA REDUCTASE"/>
    <property type="match status" value="1"/>
</dbReference>
<evidence type="ECO:0000256" key="8">
    <source>
        <dbReference type="ARBA" id="ARBA00023014"/>
    </source>
</evidence>
<gene>
    <name evidence="10" type="ORF">ACFOD9_05415</name>
</gene>